<proteinExistence type="predicted"/>
<dbReference type="InterPro" id="IPR010640">
    <property type="entry name" value="Low_temperature_requirement_A"/>
</dbReference>
<feature type="transmembrane region" description="Helical" evidence="2">
    <location>
        <begin position="361"/>
        <end position="379"/>
    </location>
</feature>
<sequence length="418" mass="44108">MSCRWSGRTATGVSAVTRSDPPPAGPLRPHLLREHRGVEPTTSTELFFDLVYVFTVTQLAQFLISHPDPLGAARTAILLGLLWLVWIYTAWVTNSLRPDRTPVRVMLLAVMLGSLLLSAAVPGAFAGSGLLLAATYAAVQLGRVTFVLWAVRGQPRLEPGFRQGLPWFVGTSLLAVTGGLVGSPARELLWTAVIAVEMLGLAIGFPTPGGRRTRPERWEVEGGHLAQRCQAFILIALGESILVTGGLLARHPGRVTMGAFLLAFAGSVALWWVYFARAAEAGIAALTRAGERTGRLSRLAFNYLHPVMVAGIIVSAVGDERLLGGPGVPLDVGSALVVFGGPALFLAGHAAYQVVLVRRGWVGRAAAVPVLLAAAPVAVALRLPVAAGTAVAVLVTIGVIVTDRLPYGQPRGPRSPLR</sequence>
<keyword evidence="2" id="KW-0812">Transmembrane</keyword>
<name>A0A3A9ZU03_9ACTN</name>
<feature type="transmembrane region" description="Helical" evidence="2">
    <location>
        <begin position="188"/>
        <end position="208"/>
    </location>
</feature>
<feature type="transmembrane region" description="Helical" evidence="2">
    <location>
        <begin position="131"/>
        <end position="152"/>
    </location>
</feature>
<dbReference type="Pfam" id="PF06772">
    <property type="entry name" value="LtrA"/>
    <property type="match status" value="1"/>
</dbReference>
<keyword evidence="2" id="KW-1133">Transmembrane helix</keyword>
<keyword evidence="4" id="KW-1185">Reference proteome</keyword>
<dbReference type="AlphaFoldDB" id="A0A3A9ZU03"/>
<feature type="transmembrane region" description="Helical" evidence="2">
    <location>
        <begin position="332"/>
        <end position="352"/>
    </location>
</feature>
<feature type="compositionally biased region" description="Polar residues" evidence="1">
    <location>
        <begin position="8"/>
        <end position="17"/>
    </location>
</feature>
<gene>
    <name evidence="3" type="ORF">D7193_27665</name>
</gene>
<feature type="transmembrane region" description="Helical" evidence="2">
    <location>
        <begin position="76"/>
        <end position="93"/>
    </location>
</feature>
<feature type="transmembrane region" description="Helical" evidence="2">
    <location>
        <begin position="105"/>
        <end position="125"/>
    </location>
</feature>
<evidence type="ECO:0000313" key="3">
    <source>
        <dbReference type="EMBL" id="RKN51709.1"/>
    </source>
</evidence>
<evidence type="ECO:0000256" key="2">
    <source>
        <dbReference type="SAM" id="Phobius"/>
    </source>
</evidence>
<feature type="region of interest" description="Disordered" evidence="1">
    <location>
        <begin position="1"/>
        <end position="28"/>
    </location>
</feature>
<feature type="transmembrane region" description="Helical" evidence="2">
    <location>
        <begin position="296"/>
        <end position="317"/>
    </location>
</feature>
<comment type="caution">
    <text evidence="3">The sequence shown here is derived from an EMBL/GenBank/DDBJ whole genome shotgun (WGS) entry which is preliminary data.</text>
</comment>
<feature type="transmembrane region" description="Helical" evidence="2">
    <location>
        <begin position="46"/>
        <end position="64"/>
    </location>
</feature>
<evidence type="ECO:0000256" key="1">
    <source>
        <dbReference type="SAM" id="MobiDB-lite"/>
    </source>
</evidence>
<reference evidence="3 4" key="1">
    <citation type="journal article" date="2015" name="Int. J. Syst. Evol. Microbiol.">
        <title>Micromonospora costi sp. nov., isolated from a leaf of Costus speciosus.</title>
        <authorList>
            <person name="Thawai C."/>
        </authorList>
    </citation>
    <scope>NUCLEOTIDE SEQUENCE [LARGE SCALE GENOMIC DNA]</scope>
    <source>
        <strain evidence="3 4">CS1-12</strain>
    </source>
</reference>
<dbReference type="PANTHER" id="PTHR36840:SF1">
    <property type="entry name" value="BLL5714 PROTEIN"/>
    <property type="match status" value="1"/>
</dbReference>
<feature type="transmembrane region" description="Helical" evidence="2">
    <location>
        <begin position="164"/>
        <end position="182"/>
    </location>
</feature>
<dbReference type="PANTHER" id="PTHR36840">
    <property type="entry name" value="BLL5714 PROTEIN"/>
    <property type="match status" value="1"/>
</dbReference>
<feature type="transmembrane region" description="Helical" evidence="2">
    <location>
        <begin position="385"/>
        <end position="405"/>
    </location>
</feature>
<feature type="transmembrane region" description="Helical" evidence="2">
    <location>
        <begin position="229"/>
        <end position="249"/>
    </location>
</feature>
<evidence type="ECO:0000313" key="4">
    <source>
        <dbReference type="Proteomes" id="UP000279968"/>
    </source>
</evidence>
<dbReference type="EMBL" id="RBAN01000006">
    <property type="protein sequence ID" value="RKN51709.1"/>
    <property type="molecule type" value="Genomic_DNA"/>
</dbReference>
<keyword evidence="2" id="KW-0472">Membrane</keyword>
<protein>
    <submittedName>
        <fullName evidence="3">Low temperature requirement protein A</fullName>
    </submittedName>
</protein>
<organism evidence="3 4">
    <name type="scientific">Micromonospora costi</name>
    <dbReference type="NCBI Taxonomy" id="1530042"/>
    <lineage>
        <taxon>Bacteria</taxon>
        <taxon>Bacillati</taxon>
        <taxon>Actinomycetota</taxon>
        <taxon>Actinomycetes</taxon>
        <taxon>Micromonosporales</taxon>
        <taxon>Micromonosporaceae</taxon>
        <taxon>Micromonospora</taxon>
    </lineage>
</organism>
<accession>A0A3A9ZU03</accession>
<dbReference type="Proteomes" id="UP000279968">
    <property type="component" value="Unassembled WGS sequence"/>
</dbReference>
<feature type="transmembrane region" description="Helical" evidence="2">
    <location>
        <begin position="255"/>
        <end position="275"/>
    </location>
</feature>